<keyword evidence="8" id="KW-1185">Reference proteome</keyword>
<comment type="caution">
    <text evidence="7">The sequence shown here is derived from an EMBL/GenBank/DDBJ whole genome shotgun (WGS) entry which is preliminary data.</text>
</comment>
<evidence type="ECO:0000256" key="3">
    <source>
        <dbReference type="ARBA" id="ARBA00022833"/>
    </source>
</evidence>
<dbReference type="OMA" id="FAICERI"/>
<feature type="compositionally biased region" description="Polar residues" evidence="5">
    <location>
        <begin position="16"/>
        <end position="30"/>
    </location>
</feature>
<dbReference type="PANTHER" id="PTHR45931">
    <property type="entry name" value="SI:CH211-59O9.10"/>
    <property type="match status" value="1"/>
</dbReference>
<keyword evidence="2 4" id="KW-0863">Zinc-finger</keyword>
<dbReference type="GO" id="GO:0008270">
    <property type="term" value="F:zinc ion binding"/>
    <property type="evidence" value="ECO:0007669"/>
    <property type="project" value="UniProtKB-KW"/>
</dbReference>
<dbReference type="EMBL" id="MVGT01001382">
    <property type="protein sequence ID" value="OVA12416.1"/>
    <property type="molecule type" value="Genomic_DNA"/>
</dbReference>
<sequence length="247" mass="28602">MSNSNNNRFNSRNWSLGSTSRGHVANNSRPFQAPRPSPYRPAIPIGTSFPRRIIVLPGEMAHAVNPRIRQFIQEFPPMITTDQWPMQLPPPQEDESILTQEEQHKSLMKLKKIVYNPPPKRKTRKWCLYYRDNATDVFNSKEEENDEDSKACVICLDDFVPNHEVLVTPCNHMFHEDCIVPWTKSQGRCPICRAALGEPRRENNLSTNNNNNNANTNINVMENDIITDDLISLLRAMEFERITFPHY</sequence>
<evidence type="ECO:0000313" key="7">
    <source>
        <dbReference type="EMBL" id="OVA12416.1"/>
    </source>
</evidence>
<dbReference type="GO" id="GO:0005634">
    <property type="term" value="C:nucleus"/>
    <property type="evidence" value="ECO:0007669"/>
    <property type="project" value="TreeGrafter"/>
</dbReference>
<protein>
    <submittedName>
        <fullName evidence="7">Zinc finger protein</fullName>
    </submittedName>
</protein>
<dbReference type="InterPro" id="IPR051834">
    <property type="entry name" value="RING_finger_E3_ligase"/>
</dbReference>
<keyword evidence="3" id="KW-0862">Zinc</keyword>
<evidence type="ECO:0000256" key="2">
    <source>
        <dbReference type="ARBA" id="ARBA00022771"/>
    </source>
</evidence>
<dbReference type="Proteomes" id="UP000195402">
    <property type="component" value="Unassembled WGS sequence"/>
</dbReference>
<reference evidence="7 8" key="1">
    <citation type="journal article" date="2017" name="Mol. Plant">
        <title>The Genome of Medicinal Plant Macleaya cordata Provides New Insights into Benzylisoquinoline Alkaloids Metabolism.</title>
        <authorList>
            <person name="Liu X."/>
            <person name="Liu Y."/>
            <person name="Huang P."/>
            <person name="Ma Y."/>
            <person name="Qing Z."/>
            <person name="Tang Q."/>
            <person name="Cao H."/>
            <person name="Cheng P."/>
            <person name="Zheng Y."/>
            <person name="Yuan Z."/>
            <person name="Zhou Y."/>
            <person name="Liu J."/>
            <person name="Tang Z."/>
            <person name="Zhuo Y."/>
            <person name="Zhang Y."/>
            <person name="Yu L."/>
            <person name="Huang J."/>
            <person name="Yang P."/>
            <person name="Peng Q."/>
            <person name="Zhang J."/>
            <person name="Jiang W."/>
            <person name="Zhang Z."/>
            <person name="Lin K."/>
            <person name="Ro D.K."/>
            <person name="Chen X."/>
            <person name="Xiong X."/>
            <person name="Shang Y."/>
            <person name="Huang S."/>
            <person name="Zeng J."/>
        </authorList>
    </citation>
    <scope>NUCLEOTIDE SEQUENCE [LARGE SCALE GENOMIC DNA]</scope>
    <source>
        <strain evidence="8">cv. BLH2017</strain>
        <tissue evidence="7">Root</tissue>
    </source>
</reference>
<evidence type="ECO:0000256" key="5">
    <source>
        <dbReference type="SAM" id="MobiDB-lite"/>
    </source>
</evidence>
<dbReference type="PROSITE" id="PS50089">
    <property type="entry name" value="ZF_RING_2"/>
    <property type="match status" value="1"/>
</dbReference>
<feature type="compositionally biased region" description="Low complexity" evidence="5">
    <location>
        <begin position="1"/>
        <end position="15"/>
    </location>
</feature>
<evidence type="ECO:0000256" key="1">
    <source>
        <dbReference type="ARBA" id="ARBA00022723"/>
    </source>
</evidence>
<accession>A0A200QPM2</accession>
<dbReference type="SUPFAM" id="SSF57850">
    <property type="entry name" value="RING/U-box"/>
    <property type="match status" value="1"/>
</dbReference>
<evidence type="ECO:0000259" key="6">
    <source>
        <dbReference type="PROSITE" id="PS50089"/>
    </source>
</evidence>
<dbReference type="InParanoid" id="A0A200QPM2"/>
<dbReference type="OrthoDB" id="8062037at2759"/>
<gene>
    <name evidence="7" type="ORF">BVC80_1793g8</name>
</gene>
<dbReference type="InterPro" id="IPR001841">
    <property type="entry name" value="Znf_RING"/>
</dbReference>
<evidence type="ECO:0000256" key="4">
    <source>
        <dbReference type="PROSITE-ProRule" id="PRU00175"/>
    </source>
</evidence>
<evidence type="ECO:0000313" key="8">
    <source>
        <dbReference type="Proteomes" id="UP000195402"/>
    </source>
</evidence>
<dbReference type="SMART" id="SM00184">
    <property type="entry name" value="RING"/>
    <property type="match status" value="1"/>
</dbReference>
<proteinExistence type="predicted"/>
<dbReference type="InterPro" id="IPR013083">
    <property type="entry name" value="Znf_RING/FYVE/PHD"/>
</dbReference>
<dbReference type="Pfam" id="PF13639">
    <property type="entry name" value="zf-RING_2"/>
    <property type="match status" value="1"/>
</dbReference>
<dbReference type="STRING" id="56857.A0A200QPM2"/>
<dbReference type="Gene3D" id="3.30.40.10">
    <property type="entry name" value="Zinc/RING finger domain, C3HC4 (zinc finger)"/>
    <property type="match status" value="1"/>
</dbReference>
<dbReference type="GO" id="GO:0061630">
    <property type="term" value="F:ubiquitin protein ligase activity"/>
    <property type="evidence" value="ECO:0007669"/>
    <property type="project" value="TreeGrafter"/>
</dbReference>
<keyword evidence="1" id="KW-0479">Metal-binding</keyword>
<dbReference type="PANTHER" id="PTHR45931:SF16">
    <property type="entry name" value="RING_U-BOX SUPERFAMILY PROTEIN"/>
    <property type="match status" value="1"/>
</dbReference>
<organism evidence="7 8">
    <name type="scientific">Macleaya cordata</name>
    <name type="common">Five-seeded plume-poppy</name>
    <name type="synonym">Bocconia cordata</name>
    <dbReference type="NCBI Taxonomy" id="56857"/>
    <lineage>
        <taxon>Eukaryota</taxon>
        <taxon>Viridiplantae</taxon>
        <taxon>Streptophyta</taxon>
        <taxon>Embryophyta</taxon>
        <taxon>Tracheophyta</taxon>
        <taxon>Spermatophyta</taxon>
        <taxon>Magnoliopsida</taxon>
        <taxon>Ranunculales</taxon>
        <taxon>Papaveraceae</taxon>
        <taxon>Papaveroideae</taxon>
        <taxon>Macleaya</taxon>
    </lineage>
</organism>
<feature type="region of interest" description="Disordered" evidence="5">
    <location>
        <begin position="1"/>
        <end position="42"/>
    </location>
</feature>
<dbReference type="GO" id="GO:0006511">
    <property type="term" value="P:ubiquitin-dependent protein catabolic process"/>
    <property type="evidence" value="ECO:0007669"/>
    <property type="project" value="TreeGrafter"/>
</dbReference>
<dbReference type="AlphaFoldDB" id="A0A200QPM2"/>
<name>A0A200QPM2_MACCD</name>
<feature type="domain" description="RING-type" evidence="6">
    <location>
        <begin position="152"/>
        <end position="193"/>
    </location>
</feature>